<dbReference type="PRINTS" id="PR00793">
    <property type="entry name" value="PROAMNOPTASE"/>
</dbReference>
<proteinExistence type="inferred from homology"/>
<protein>
    <submittedName>
        <fullName evidence="4">Alpha/beta fold hydrolase</fullName>
    </submittedName>
</protein>
<dbReference type="Proteomes" id="UP000673447">
    <property type="component" value="Unassembled WGS sequence"/>
</dbReference>
<dbReference type="InterPro" id="IPR002410">
    <property type="entry name" value="Peptidase_S33"/>
</dbReference>
<dbReference type="PANTHER" id="PTHR43798">
    <property type="entry name" value="MONOACYLGLYCEROL LIPASE"/>
    <property type="match status" value="1"/>
</dbReference>
<keyword evidence="5" id="KW-1185">Reference proteome</keyword>
<dbReference type="EMBL" id="JAGKTC010000001">
    <property type="protein sequence ID" value="MBP3983904.1"/>
    <property type="molecule type" value="Genomic_DNA"/>
</dbReference>
<feature type="domain" description="AB hydrolase-1" evidence="3">
    <location>
        <begin position="110"/>
        <end position="470"/>
    </location>
</feature>
<dbReference type="InterPro" id="IPR000073">
    <property type="entry name" value="AB_hydrolase_1"/>
</dbReference>
<reference evidence="4" key="1">
    <citation type="journal article" date="2016" name="Int. J. Syst. Evol. Microbiol.">
        <title>Pseudoxanthomonas helianthi sp. nov., isolated from roots of Jerusalem artichoke (Helianthus tuberosus).</title>
        <authorList>
            <person name="Kittiwongwattana C."/>
            <person name="Thawai C."/>
        </authorList>
    </citation>
    <scope>NUCLEOTIDE SEQUENCE</scope>
    <source>
        <strain evidence="4">110414</strain>
    </source>
</reference>
<dbReference type="Gene3D" id="3.40.50.1820">
    <property type="entry name" value="alpha/beta hydrolase"/>
    <property type="match status" value="1"/>
</dbReference>
<keyword evidence="2 4" id="KW-0378">Hydrolase</keyword>
<dbReference type="GO" id="GO:0016020">
    <property type="term" value="C:membrane"/>
    <property type="evidence" value="ECO:0007669"/>
    <property type="project" value="TreeGrafter"/>
</dbReference>
<dbReference type="PANTHER" id="PTHR43798:SF27">
    <property type="entry name" value="HYDROLASE ALPHA_BETA HYDROLASE FOLD FAMILY"/>
    <property type="match status" value="1"/>
</dbReference>
<evidence type="ECO:0000313" key="4">
    <source>
        <dbReference type="EMBL" id="MBP3983904.1"/>
    </source>
</evidence>
<dbReference type="InterPro" id="IPR050266">
    <property type="entry name" value="AB_hydrolase_sf"/>
</dbReference>
<evidence type="ECO:0000259" key="3">
    <source>
        <dbReference type="Pfam" id="PF00561"/>
    </source>
</evidence>
<dbReference type="AlphaFoldDB" id="A0A940X0M1"/>
<dbReference type="GO" id="GO:0006508">
    <property type="term" value="P:proteolysis"/>
    <property type="evidence" value="ECO:0007669"/>
    <property type="project" value="InterPro"/>
</dbReference>
<dbReference type="SUPFAM" id="SSF53474">
    <property type="entry name" value="alpha/beta-Hydrolases"/>
    <property type="match status" value="1"/>
</dbReference>
<evidence type="ECO:0000256" key="2">
    <source>
        <dbReference type="ARBA" id="ARBA00022801"/>
    </source>
</evidence>
<dbReference type="InterPro" id="IPR029058">
    <property type="entry name" value="AB_hydrolase_fold"/>
</dbReference>
<comment type="similarity">
    <text evidence="1">Belongs to the peptidase S33 family.</text>
</comment>
<gene>
    <name evidence="4" type="ORF">J5837_05630</name>
</gene>
<evidence type="ECO:0000256" key="1">
    <source>
        <dbReference type="ARBA" id="ARBA00010088"/>
    </source>
</evidence>
<dbReference type="GO" id="GO:0008233">
    <property type="term" value="F:peptidase activity"/>
    <property type="evidence" value="ECO:0007669"/>
    <property type="project" value="InterPro"/>
</dbReference>
<organism evidence="4 5">
    <name type="scientific">Pseudoxanthomonas helianthi</name>
    <dbReference type="NCBI Taxonomy" id="1453541"/>
    <lineage>
        <taxon>Bacteria</taxon>
        <taxon>Pseudomonadati</taxon>
        <taxon>Pseudomonadota</taxon>
        <taxon>Gammaproteobacteria</taxon>
        <taxon>Lysobacterales</taxon>
        <taxon>Lysobacteraceae</taxon>
        <taxon>Pseudoxanthomonas</taxon>
    </lineage>
</organism>
<dbReference type="RefSeq" id="WP_210535715.1">
    <property type="nucleotide sequence ID" value="NZ_JAGKTC010000001.1"/>
</dbReference>
<sequence>MPRKYRIALILAAVAAYFGYQHWARKPETAKPSTAVATRNATPATATTFKLGNLAFHPCSLSPRFTGDTLEARCATLDVPENRGNPDGRKISLKIAWVPADRDDAAEPDPVFMLAGGPGQSALQSYPQSAAAFAETRKKRHIILVDQRGTGASNPLTCKEETPDEVATPSDEAVRAHTQRCLDALKGRADPRFYTTGDAIADLEAVRQAIGAKQIDLVGISYGTRVAQQYAATYPASTRSVVLDSVVPNSLVLGNEMARNLDHALDLQFALCAKTPECKQRYGEPHVRLDALVAQLKAAPVSVRYRDATTGESKEDQLTEARVAGLVRMYAYMPMAASLLPLQLNEAAAGRYDGLMALSKMLGEQMENEMSTGMQLSVICSEDAGELKPDPADDGTLMGGDFVRVLAEQCKVWPKGSRTANFRAPLKTSVPTLLLSGEFDPVTPPRYGDEVAKSLPNGRHLVLRGQGHNVIGAGCMPRLMAKFIDKADAKALDAKCLAALPYTPPFTGFYGWEP</sequence>
<accession>A0A940X0M1</accession>
<reference evidence="4" key="2">
    <citation type="submission" date="2021-03" db="EMBL/GenBank/DDBJ databases">
        <authorList>
            <person name="Cao W."/>
        </authorList>
    </citation>
    <scope>NUCLEOTIDE SEQUENCE</scope>
    <source>
        <strain evidence="4">110414</strain>
    </source>
</reference>
<evidence type="ECO:0000313" key="5">
    <source>
        <dbReference type="Proteomes" id="UP000673447"/>
    </source>
</evidence>
<comment type="caution">
    <text evidence="4">The sequence shown here is derived from an EMBL/GenBank/DDBJ whole genome shotgun (WGS) entry which is preliminary data.</text>
</comment>
<name>A0A940X0M1_9GAMM</name>
<dbReference type="Pfam" id="PF00561">
    <property type="entry name" value="Abhydrolase_1"/>
    <property type="match status" value="1"/>
</dbReference>